<name>A0A3S9Z6T6_STRGD</name>
<dbReference type="RefSeq" id="WP_127176379.1">
    <property type="nucleotide sequence ID" value="NZ_CP029078.1"/>
</dbReference>
<comment type="similarity">
    <text evidence="1">Belongs to the thioesterase family.</text>
</comment>
<dbReference type="EMBL" id="CP034687">
    <property type="protein sequence ID" value="AZS83468.1"/>
    <property type="molecule type" value="Genomic_DNA"/>
</dbReference>
<dbReference type="Proteomes" id="UP000501753">
    <property type="component" value="Chromosome"/>
</dbReference>
<organism evidence="3 5">
    <name type="scientific">Streptomyces griseoviridis</name>
    <dbReference type="NCBI Taxonomy" id="45398"/>
    <lineage>
        <taxon>Bacteria</taxon>
        <taxon>Bacillati</taxon>
        <taxon>Actinomycetota</taxon>
        <taxon>Actinomycetes</taxon>
        <taxon>Kitasatosporales</taxon>
        <taxon>Streptomycetaceae</taxon>
        <taxon>Streptomyces</taxon>
    </lineage>
</organism>
<evidence type="ECO:0000259" key="2">
    <source>
        <dbReference type="Pfam" id="PF00975"/>
    </source>
</evidence>
<dbReference type="Pfam" id="PF00975">
    <property type="entry name" value="Thioesterase"/>
    <property type="match status" value="1"/>
</dbReference>
<dbReference type="InterPro" id="IPR012223">
    <property type="entry name" value="TEII"/>
</dbReference>
<dbReference type="InterPro" id="IPR029058">
    <property type="entry name" value="AB_hydrolase_fold"/>
</dbReference>
<evidence type="ECO:0000313" key="3">
    <source>
        <dbReference type="EMBL" id="AZS83468.1"/>
    </source>
</evidence>
<dbReference type="PANTHER" id="PTHR11487">
    <property type="entry name" value="THIOESTERASE"/>
    <property type="match status" value="1"/>
</dbReference>
<keyword evidence="6" id="KW-1185">Reference proteome</keyword>
<evidence type="ECO:0000313" key="6">
    <source>
        <dbReference type="Proteomes" id="UP000501753"/>
    </source>
</evidence>
<dbReference type="Proteomes" id="UP000271291">
    <property type="component" value="Chromosome"/>
</dbReference>
<dbReference type="InterPro" id="IPR001031">
    <property type="entry name" value="Thioesterase"/>
</dbReference>
<gene>
    <name evidence="4" type="ORF">DDJ31_35785</name>
    <name evidence="3" type="ORF">ELQ87_03570</name>
</gene>
<reference evidence="4 6" key="1">
    <citation type="submission" date="2018-04" db="EMBL/GenBank/DDBJ databases">
        <title>Complete genome sequences of Streptomyces griseoviridis K61 and characterization of antagonistic properties of biological control agents.</title>
        <authorList>
            <person name="Mariita R.M."/>
            <person name="Sello J.K."/>
        </authorList>
    </citation>
    <scope>NUCLEOTIDE SEQUENCE [LARGE SCALE GENOMIC DNA]</scope>
    <source>
        <strain evidence="4 6">K61</strain>
    </source>
</reference>
<accession>A0A3S9Z6T6</accession>
<dbReference type="SUPFAM" id="SSF53474">
    <property type="entry name" value="alpha/beta-Hydrolases"/>
    <property type="match status" value="1"/>
</dbReference>
<evidence type="ECO:0000313" key="5">
    <source>
        <dbReference type="Proteomes" id="UP000271291"/>
    </source>
</evidence>
<evidence type="ECO:0000313" key="4">
    <source>
        <dbReference type="EMBL" id="QCN89678.1"/>
    </source>
</evidence>
<evidence type="ECO:0000256" key="1">
    <source>
        <dbReference type="ARBA" id="ARBA00007169"/>
    </source>
</evidence>
<dbReference type="KEGG" id="sgd:ELQ87_03570"/>
<dbReference type="EMBL" id="CP029078">
    <property type="protein sequence ID" value="QCN89678.1"/>
    <property type="molecule type" value="Genomic_DNA"/>
</dbReference>
<sequence length="268" mass="28524">MSTGAAAFVRPRTLTPADLRLVVVPHAGGSGAVYHPMTRYLPPSWELLLLDLPGRGKRHGLPPLTDMKALVAQVTDDVAALADGTPLALFGHSFGAVVAAETARSLESRGTVPLWVGVSGRQAPAVRPGIRLLDPTLSEVELARRLTRLGGMPDRLDELPEFRARFLQLIRSDLRALDSYRPAVGRRPLTGDLTAFAATDDALAPAAGAAAWAPETTGAFRRRIFPGGHFHFLKDAFPAFTAAVVAEIEETRGRLSPSSAAAGREETA</sequence>
<dbReference type="GO" id="GO:0008610">
    <property type="term" value="P:lipid biosynthetic process"/>
    <property type="evidence" value="ECO:0007669"/>
    <property type="project" value="TreeGrafter"/>
</dbReference>
<dbReference type="Gene3D" id="3.40.50.1820">
    <property type="entry name" value="alpha/beta hydrolase"/>
    <property type="match status" value="1"/>
</dbReference>
<reference evidence="3 5" key="2">
    <citation type="submission" date="2018-12" db="EMBL/GenBank/DDBJ databases">
        <title>Streptomyces griseoviridis F1-27 complete genome.</title>
        <authorList>
            <person name="Mariita R.M."/>
            <person name="Sello J.K."/>
        </authorList>
    </citation>
    <scope>NUCLEOTIDE SEQUENCE [LARGE SCALE GENOMIC DNA]</scope>
    <source>
        <strain evidence="3 5">F1-27</strain>
    </source>
</reference>
<dbReference type="PANTHER" id="PTHR11487:SF0">
    <property type="entry name" value="S-ACYL FATTY ACID SYNTHASE THIOESTERASE, MEDIUM CHAIN"/>
    <property type="match status" value="1"/>
</dbReference>
<feature type="domain" description="Thioesterase" evidence="2">
    <location>
        <begin position="20"/>
        <end position="240"/>
    </location>
</feature>
<proteinExistence type="inferred from homology"/>
<protein>
    <submittedName>
        <fullName evidence="3">Thioesterase</fullName>
    </submittedName>
</protein>
<dbReference type="OrthoDB" id="8480037at2"/>
<dbReference type="AlphaFoldDB" id="A0A3S9Z6T6"/>